<comment type="similarity">
    <text evidence="1">Belongs to the transglycosylase family. Rpf subfamily.</text>
</comment>
<keyword evidence="4" id="KW-0732">Signal</keyword>
<dbReference type="InterPro" id="IPR010618">
    <property type="entry name" value="RPF"/>
</dbReference>
<organism evidence="6 7">
    <name type="scientific">Streptomyces kasugaensis</name>
    <dbReference type="NCBI Taxonomy" id="1946"/>
    <lineage>
        <taxon>Bacteria</taxon>
        <taxon>Bacillati</taxon>
        <taxon>Actinomycetota</taxon>
        <taxon>Actinomycetes</taxon>
        <taxon>Kitasatosporales</taxon>
        <taxon>Streptomycetaceae</taxon>
        <taxon>Streptomyces</taxon>
    </lineage>
</organism>
<feature type="compositionally biased region" description="Low complexity" evidence="3">
    <location>
        <begin position="230"/>
        <end position="242"/>
    </location>
</feature>
<keyword evidence="2" id="KW-0378">Hydrolase</keyword>
<evidence type="ECO:0000256" key="2">
    <source>
        <dbReference type="ARBA" id="ARBA00022801"/>
    </source>
</evidence>
<dbReference type="InterPro" id="IPR018392">
    <property type="entry name" value="LysM"/>
</dbReference>
<dbReference type="GO" id="GO:0016787">
    <property type="term" value="F:hydrolase activity"/>
    <property type="evidence" value="ECO:0007669"/>
    <property type="project" value="UniProtKB-KW"/>
</dbReference>
<dbReference type="InterPro" id="IPR036779">
    <property type="entry name" value="LysM_dom_sf"/>
</dbReference>
<feature type="compositionally biased region" description="Gly residues" evidence="3">
    <location>
        <begin position="268"/>
        <end position="279"/>
    </location>
</feature>
<keyword evidence="7" id="KW-1185">Reference proteome</keyword>
<dbReference type="CDD" id="cd13925">
    <property type="entry name" value="RPF"/>
    <property type="match status" value="1"/>
</dbReference>
<evidence type="ECO:0000259" key="5">
    <source>
        <dbReference type="PROSITE" id="PS51782"/>
    </source>
</evidence>
<evidence type="ECO:0000256" key="3">
    <source>
        <dbReference type="SAM" id="MobiDB-lite"/>
    </source>
</evidence>
<feature type="chain" id="PRO_5020960646" evidence="4">
    <location>
        <begin position="41"/>
        <end position="363"/>
    </location>
</feature>
<sequence length="363" mass="34756">MRSGNGRHRRPRQAPAIFVTAGVTGAGIALPLFAASGAHAADTATWDRVAQCASGGVWSAVGSSHYGGLGLTQDLWEEYGGTAYASSPDLASRAQQIAVAETILDARGPGVWSHCAAEAGLKKDGRAPGVDPGSASPSRPAPSGTSDSSGKSGKSGKSETSGSTGSSDTAGSSGSAGSPGSSGGSAGGSSHEPSGGASDASSSPSPSSSTPGAPDSAGPSDAPKAPKPTGSAKPGGPSHSAGPSGGGGAEETGAPPSGTTGKGKHRGTGGAGSELGTGVAGEVDDGGRSAGRHASRGGDAHRAAPVAGDYTVRPGDSLSAIAEHQELPGGWPALYDRNEHVIGADADLIQPGQHLDLGHGAGS</sequence>
<feature type="signal peptide" evidence="4">
    <location>
        <begin position="1"/>
        <end position="40"/>
    </location>
</feature>
<feature type="compositionally biased region" description="Low complexity" evidence="3">
    <location>
        <begin position="158"/>
        <end position="179"/>
    </location>
</feature>
<feature type="compositionally biased region" description="Low complexity" evidence="3">
    <location>
        <begin position="188"/>
        <end position="220"/>
    </location>
</feature>
<feature type="compositionally biased region" description="Low complexity" evidence="3">
    <location>
        <begin position="132"/>
        <end position="152"/>
    </location>
</feature>
<dbReference type="Pfam" id="PF01476">
    <property type="entry name" value="LysM"/>
    <property type="match status" value="1"/>
</dbReference>
<feature type="domain" description="LysM" evidence="5">
    <location>
        <begin position="308"/>
        <end position="357"/>
    </location>
</feature>
<dbReference type="EMBL" id="SIXH01000473">
    <property type="protein sequence ID" value="TBO55618.1"/>
    <property type="molecule type" value="Genomic_DNA"/>
</dbReference>
<dbReference type="Pfam" id="PF06737">
    <property type="entry name" value="Transglycosylas"/>
    <property type="match status" value="1"/>
</dbReference>
<proteinExistence type="inferred from homology"/>
<protein>
    <submittedName>
        <fullName evidence="6">LysM peptidoglycan-binding domain-containing protein</fullName>
    </submittedName>
</protein>
<feature type="region of interest" description="Disordered" evidence="3">
    <location>
        <begin position="122"/>
        <end position="314"/>
    </location>
</feature>
<dbReference type="CDD" id="cd00118">
    <property type="entry name" value="LysM"/>
    <property type="match status" value="1"/>
</dbReference>
<evidence type="ECO:0000256" key="4">
    <source>
        <dbReference type="SAM" id="SignalP"/>
    </source>
</evidence>
<dbReference type="PROSITE" id="PS51782">
    <property type="entry name" value="LYSM"/>
    <property type="match status" value="1"/>
</dbReference>
<dbReference type="InterPro" id="IPR023346">
    <property type="entry name" value="Lysozyme-like_dom_sf"/>
</dbReference>
<name>A0A4Q9HLJ8_STRKA</name>
<gene>
    <name evidence="6" type="ORF">EYS09_32300</name>
</gene>
<evidence type="ECO:0000256" key="1">
    <source>
        <dbReference type="ARBA" id="ARBA00010830"/>
    </source>
</evidence>
<dbReference type="Gene3D" id="3.10.350.10">
    <property type="entry name" value="LysM domain"/>
    <property type="match status" value="1"/>
</dbReference>
<evidence type="ECO:0000313" key="7">
    <source>
        <dbReference type="Proteomes" id="UP000292452"/>
    </source>
</evidence>
<dbReference type="AlphaFoldDB" id="A0A4Q9HLJ8"/>
<dbReference type="Gene3D" id="1.10.530.10">
    <property type="match status" value="1"/>
</dbReference>
<reference evidence="6 7" key="1">
    <citation type="submission" date="2019-02" db="EMBL/GenBank/DDBJ databases">
        <title>Draft Genome Sequence of Streptomyces sp. AM-2504, identified by 16S rRNA comparative analysis as a Streptomyces Kasugaensis strain.</title>
        <authorList>
            <person name="Napolioni V."/>
            <person name="Giuliodori A.M."/>
            <person name="Spurio R."/>
            <person name="Fabbretti A."/>
        </authorList>
    </citation>
    <scope>NUCLEOTIDE SEQUENCE [LARGE SCALE GENOMIC DNA]</scope>
    <source>
        <strain evidence="6 7">AM-2504</strain>
    </source>
</reference>
<comment type="caution">
    <text evidence="6">The sequence shown here is derived from an EMBL/GenBank/DDBJ whole genome shotgun (WGS) entry which is preliminary data.</text>
</comment>
<dbReference type="SUPFAM" id="SSF53955">
    <property type="entry name" value="Lysozyme-like"/>
    <property type="match status" value="1"/>
</dbReference>
<dbReference type="SMART" id="SM00257">
    <property type="entry name" value="LysM"/>
    <property type="match status" value="1"/>
</dbReference>
<dbReference type="Proteomes" id="UP000292452">
    <property type="component" value="Unassembled WGS sequence"/>
</dbReference>
<accession>A0A4Q9HLJ8</accession>
<evidence type="ECO:0000313" key="6">
    <source>
        <dbReference type="EMBL" id="TBO55618.1"/>
    </source>
</evidence>